<feature type="compositionally biased region" description="Low complexity" evidence="1">
    <location>
        <begin position="517"/>
        <end position="565"/>
    </location>
</feature>
<evidence type="ECO:0000313" key="2">
    <source>
        <dbReference type="EMBL" id="KAF5835939.1"/>
    </source>
</evidence>
<feature type="compositionally biased region" description="Low complexity" evidence="1">
    <location>
        <begin position="499"/>
        <end position="509"/>
    </location>
</feature>
<feature type="compositionally biased region" description="Low complexity" evidence="1">
    <location>
        <begin position="616"/>
        <end position="628"/>
    </location>
</feature>
<feature type="compositionally biased region" description="Pro residues" evidence="1">
    <location>
        <begin position="481"/>
        <end position="491"/>
    </location>
</feature>
<dbReference type="EMBL" id="MU069682">
    <property type="protein sequence ID" value="KAF5835939.1"/>
    <property type="molecule type" value="Genomic_DNA"/>
</dbReference>
<feature type="compositionally biased region" description="Low complexity" evidence="1">
    <location>
        <begin position="572"/>
        <end position="590"/>
    </location>
</feature>
<protein>
    <submittedName>
        <fullName evidence="2">Uncharacterized protein</fullName>
    </submittedName>
</protein>
<keyword evidence="3" id="KW-1185">Reference proteome</keyword>
<feature type="region of interest" description="Disordered" evidence="1">
    <location>
        <begin position="123"/>
        <end position="152"/>
    </location>
</feature>
<proteinExistence type="predicted"/>
<evidence type="ECO:0000256" key="1">
    <source>
        <dbReference type="SAM" id="MobiDB-lite"/>
    </source>
</evidence>
<organism evidence="2 3">
    <name type="scientific">Dunaliella salina</name>
    <name type="common">Green alga</name>
    <name type="synonym">Protococcus salinus</name>
    <dbReference type="NCBI Taxonomy" id="3046"/>
    <lineage>
        <taxon>Eukaryota</taxon>
        <taxon>Viridiplantae</taxon>
        <taxon>Chlorophyta</taxon>
        <taxon>core chlorophytes</taxon>
        <taxon>Chlorophyceae</taxon>
        <taxon>CS clade</taxon>
        <taxon>Chlamydomonadales</taxon>
        <taxon>Dunaliellaceae</taxon>
        <taxon>Dunaliella</taxon>
    </lineage>
</organism>
<feature type="region of interest" description="Disordered" evidence="1">
    <location>
        <begin position="475"/>
        <end position="494"/>
    </location>
</feature>
<feature type="compositionally biased region" description="Pro residues" evidence="1">
    <location>
        <begin position="647"/>
        <end position="658"/>
    </location>
</feature>
<reference evidence="2" key="1">
    <citation type="submission" date="2017-08" db="EMBL/GenBank/DDBJ databases">
        <authorList>
            <person name="Polle J.E."/>
            <person name="Barry K."/>
            <person name="Cushman J."/>
            <person name="Schmutz J."/>
            <person name="Tran D."/>
            <person name="Hathwaick L.T."/>
            <person name="Yim W.C."/>
            <person name="Jenkins J."/>
            <person name="Mckie-Krisberg Z.M."/>
            <person name="Prochnik S."/>
            <person name="Lindquist E."/>
            <person name="Dockter R.B."/>
            <person name="Adam C."/>
            <person name="Molina H."/>
            <person name="Bunkerborg J."/>
            <person name="Jin E."/>
            <person name="Buchheim M."/>
            <person name="Magnuson J."/>
        </authorList>
    </citation>
    <scope>NUCLEOTIDE SEQUENCE</scope>
    <source>
        <strain evidence="2">CCAP 19/18</strain>
    </source>
</reference>
<accession>A0ABQ7GN06</accession>
<sequence>MQVTGDALKLVCSYGRNTLRARPAPYDVRPHQQLLDGATCEFLMPPQVRNPGILSQSLFRAHQGHIVFIGFLSDMTTMLSVDHHGIVLLWPSHEVDRTGFGWFNPKSTWAMPRTLRTYHARGPLQAVTPPPDPWQSGGRSGSGRERNEAAAARWGSAVAGINAASRQTQGGSASPPKKSKFSLMALFGFKRGSSTGQDSILSLPPWQSEEGDPVLQHHRPWLVRMVWESRAGSARKGGQLVRQTIYRPTKRLGQGKPLVISNISLPEGRIVRRFTQHVVQANLPYQVVAAGMTPSMRDLVIWARVAAQEADPHSFAFFSAHVINIETMRSTVPRIDVYDHSQGSSPPAYAITPVTPAMGTEYMFVGLGCGVVGVYSLATGQLVRELHLGMPLSSSHFVSLSLSEVSTAQGQCKNAGKVLLAAVPSGSAHVYLFEVDDEVGTLEAINARHTPTSSPQAAEDILPKTMYREGAVPPAHLRQHPLPPPMPPPPFRQYHTTMQLQPSLQQQQQQHHHRHQQQQQVPPGPQHHSTMQQQPSLPQQQQHQYHQQQLQQQQHQHHQQQLQQQHQHHQKLMQQQQQQLPPGMQLQHQHQGPRLPPQQHTNVQQGPPPQPQARLQQSAAVPGAAPQGPLLPPQQHTNVQQGLTAMPGPPFPRRPMPPQQQAGMPKPSTIAFVRPEVQQPP</sequence>
<name>A0ABQ7GN06_DUNSA</name>
<feature type="region of interest" description="Disordered" evidence="1">
    <location>
        <begin position="499"/>
        <end position="681"/>
    </location>
</feature>
<gene>
    <name evidence="2" type="ORF">DUNSADRAFT_6650</name>
</gene>
<dbReference type="Proteomes" id="UP000815325">
    <property type="component" value="Unassembled WGS sequence"/>
</dbReference>
<evidence type="ECO:0000313" key="3">
    <source>
        <dbReference type="Proteomes" id="UP000815325"/>
    </source>
</evidence>
<comment type="caution">
    <text evidence="2">The sequence shown here is derived from an EMBL/GenBank/DDBJ whole genome shotgun (WGS) entry which is preliminary data.</text>
</comment>